<comment type="caution">
    <text evidence="1">The sequence shown here is derived from an EMBL/GenBank/DDBJ whole genome shotgun (WGS) entry which is preliminary data.</text>
</comment>
<evidence type="ECO:0000313" key="2">
    <source>
        <dbReference type="Proteomes" id="UP001500483"/>
    </source>
</evidence>
<sequence>MPTLAPPALTYHVTCDDLHGWAAVYRDGEAGREFLGFQRFDEEALCLLRANPTATRGDDGMLRCAIPA</sequence>
<accession>A0ABP6RTA2</accession>
<protein>
    <submittedName>
        <fullName evidence="1">Uncharacterized protein</fullName>
    </submittedName>
</protein>
<organism evidence="1 2">
    <name type="scientific">Saccharopolyspora gregorii</name>
    <dbReference type="NCBI Taxonomy" id="33914"/>
    <lineage>
        <taxon>Bacteria</taxon>
        <taxon>Bacillati</taxon>
        <taxon>Actinomycetota</taxon>
        <taxon>Actinomycetes</taxon>
        <taxon>Pseudonocardiales</taxon>
        <taxon>Pseudonocardiaceae</taxon>
        <taxon>Saccharopolyspora</taxon>
    </lineage>
</organism>
<dbReference type="EMBL" id="BAAAYK010000038">
    <property type="protein sequence ID" value="GAA3359931.1"/>
    <property type="molecule type" value="Genomic_DNA"/>
</dbReference>
<gene>
    <name evidence="1" type="ORF">GCM10020366_37890</name>
</gene>
<name>A0ABP6RTA2_9PSEU</name>
<dbReference type="Proteomes" id="UP001500483">
    <property type="component" value="Unassembled WGS sequence"/>
</dbReference>
<proteinExistence type="predicted"/>
<evidence type="ECO:0000313" key="1">
    <source>
        <dbReference type="EMBL" id="GAA3359931.1"/>
    </source>
</evidence>
<keyword evidence="2" id="KW-1185">Reference proteome</keyword>
<reference evidence="2" key="1">
    <citation type="journal article" date="2019" name="Int. J. Syst. Evol. Microbiol.">
        <title>The Global Catalogue of Microorganisms (GCM) 10K type strain sequencing project: providing services to taxonomists for standard genome sequencing and annotation.</title>
        <authorList>
            <consortium name="The Broad Institute Genomics Platform"/>
            <consortium name="The Broad Institute Genome Sequencing Center for Infectious Disease"/>
            <person name="Wu L."/>
            <person name="Ma J."/>
        </authorList>
    </citation>
    <scope>NUCLEOTIDE SEQUENCE [LARGE SCALE GENOMIC DNA]</scope>
    <source>
        <strain evidence="2">JCM 9687</strain>
    </source>
</reference>